<dbReference type="EMBL" id="CP120733">
    <property type="protein sequence ID" value="WFD12050.1"/>
    <property type="molecule type" value="Genomic_DNA"/>
</dbReference>
<sequence length="215" mass="23792">MINRFLYPYMPYIRQIKPSYIRVLHASPDAPPVDIYANNNLIAKNIPYKGFTPYISVAPGNYVISVFVSGTTQNPVLVKNIQVPNDTIATVAATGYASDLDLLPIVEPVEPIPNNKTMVRFVHLSPNTPNVDITLPNGTILFEDIGYEEITEYVPVPPGNYTVEAKVAGTDQTALTVPNINLKPNRFYSIYAVGFLDDRPPLQVLIPLDGNSYIK</sequence>
<dbReference type="InterPro" id="IPR025510">
    <property type="entry name" value="DUF4397"/>
</dbReference>
<evidence type="ECO:0000259" key="1">
    <source>
        <dbReference type="Pfam" id="PF14344"/>
    </source>
</evidence>
<feature type="domain" description="DUF4397" evidence="1">
    <location>
        <begin position="137"/>
        <end position="204"/>
    </location>
</feature>
<evidence type="ECO:0000313" key="3">
    <source>
        <dbReference type="Proteomes" id="UP001222800"/>
    </source>
</evidence>
<feature type="domain" description="DUF4397" evidence="1">
    <location>
        <begin position="19"/>
        <end position="134"/>
    </location>
</feature>
<reference evidence="2 3" key="1">
    <citation type="submission" date="2023-03" db="EMBL/GenBank/DDBJ databases">
        <title>Complete genome sequence of Tepidibacter sp. SWIR-1, isolated from a deep-sea hydrothermal vent.</title>
        <authorList>
            <person name="Li X."/>
        </authorList>
    </citation>
    <scope>NUCLEOTIDE SEQUENCE [LARGE SCALE GENOMIC DNA]</scope>
    <source>
        <strain evidence="2 3">SWIR-1</strain>
    </source>
</reference>
<dbReference type="Proteomes" id="UP001222800">
    <property type="component" value="Chromosome"/>
</dbReference>
<dbReference type="Pfam" id="PF14344">
    <property type="entry name" value="DUF4397"/>
    <property type="match status" value="2"/>
</dbReference>
<keyword evidence="3" id="KW-1185">Reference proteome</keyword>
<name>A0ABY8EGH8_9FIRM</name>
<organism evidence="2 3">
    <name type="scientific">Tepidibacter hydrothermalis</name>
    <dbReference type="NCBI Taxonomy" id="3036126"/>
    <lineage>
        <taxon>Bacteria</taxon>
        <taxon>Bacillati</taxon>
        <taxon>Bacillota</taxon>
        <taxon>Clostridia</taxon>
        <taxon>Peptostreptococcales</taxon>
        <taxon>Peptostreptococcaceae</taxon>
        <taxon>Tepidibacter</taxon>
    </lineage>
</organism>
<proteinExistence type="predicted"/>
<evidence type="ECO:0000313" key="2">
    <source>
        <dbReference type="EMBL" id="WFD12050.1"/>
    </source>
</evidence>
<accession>A0ABY8EGH8</accession>
<gene>
    <name evidence="2" type="ORF">P4S50_08215</name>
</gene>
<dbReference type="RefSeq" id="WP_277734320.1">
    <property type="nucleotide sequence ID" value="NZ_CP120733.1"/>
</dbReference>
<protein>
    <submittedName>
        <fullName evidence="2">DUF4397 domain-containing protein</fullName>
    </submittedName>
</protein>